<feature type="compositionally biased region" description="Basic residues" evidence="1">
    <location>
        <begin position="19"/>
        <end position="28"/>
    </location>
</feature>
<protein>
    <recommendedName>
        <fullName evidence="5">Paraquat-inducible protein A</fullName>
    </recommendedName>
</protein>
<dbReference type="AlphaFoldDB" id="A0A7J6LYY0"/>
<feature type="compositionally biased region" description="Low complexity" evidence="1">
    <location>
        <begin position="293"/>
        <end position="302"/>
    </location>
</feature>
<reference evidence="3 4" key="1">
    <citation type="submission" date="2020-04" db="EMBL/GenBank/DDBJ databases">
        <title>Perkinsus chesapeaki whole genome sequence.</title>
        <authorList>
            <person name="Bogema D.R."/>
        </authorList>
    </citation>
    <scope>NUCLEOTIDE SEQUENCE [LARGE SCALE GENOMIC DNA]</scope>
    <source>
        <strain evidence="3">ATCC PRA-425</strain>
    </source>
</reference>
<keyword evidence="2" id="KW-1133">Transmembrane helix</keyword>
<dbReference type="InterPro" id="IPR007498">
    <property type="entry name" value="PqiA-like"/>
</dbReference>
<comment type="caution">
    <text evidence="3">The sequence shown here is derived from an EMBL/GenBank/DDBJ whole genome shotgun (WGS) entry which is preliminary data.</text>
</comment>
<feature type="transmembrane region" description="Helical" evidence="2">
    <location>
        <begin position="536"/>
        <end position="558"/>
    </location>
</feature>
<feature type="region of interest" description="Disordered" evidence="1">
    <location>
        <begin position="254"/>
        <end position="384"/>
    </location>
</feature>
<evidence type="ECO:0000313" key="3">
    <source>
        <dbReference type="EMBL" id="KAF4664493.1"/>
    </source>
</evidence>
<name>A0A7J6LYY0_PERCH</name>
<accession>A0A7J6LYY0</accession>
<dbReference type="EMBL" id="JAAPAO010000286">
    <property type="protein sequence ID" value="KAF4664493.1"/>
    <property type="molecule type" value="Genomic_DNA"/>
</dbReference>
<feature type="transmembrane region" description="Helical" evidence="2">
    <location>
        <begin position="433"/>
        <end position="451"/>
    </location>
</feature>
<feature type="transmembrane region" description="Helical" evidence="2">
    <location>
        <begin position="166"/>
        <end position="182"/>
    </location>
</feature>
<evidence type="ECO:0000313" key="4">
    <source>
        <dbReference type="Proteomes" id="UP000591131"/>
    </source>
</evidence>
<sequence length="647" mass="71243">MSLDDTEGPRAAPRLDGHSHHRSRSRGWRRQEESTSGGVVTRAIKATLRFLWRCALQIFYFARFNVLLLLVVTAYACFFQGISLPIVTIKGDFMGQGSIDITKSTLESLENFFEEGFYLPGILVLLCSVVVPIVKLLMMFVIFFIRRSFPEKAHQLMFVLRIIAKYQMLDIFVTIIMVAFLNQDVMRTTLQTGFYYYLAFCLLSIGATQVLWSMLPDRPQALYAQQLARWMHDRQAEIAFKNLTGRSPGKYSSLMNNSYRSPEAHHSAAPGRGSIDNWERESPAGPSDSPGRGAAAEGVVAATPQRPEKPSKRTCSSPDEPHDVRISRTPSFGAASEPTSFRPPTPQGSKAAGGGRESPGDDSGALVVWPAPSTNRDPKANARAGDVSEITSVASSFNLAESKQKRSLIHSIASCGGCCCCCCHGFEFSLDTFFLYGACITFYIGVYWSLYHSVLTVKVAFKDSLIVSQSTLGLIGMIDVLVGQRGGINYIVPAVVFAVFALIIPCVQVSGIFLAGTLHVLPCHKTSHFCADTYRWLLYLIDYISDWAMMDVFSVAMFTTLISLNAFDALRADAPPGLLSGFYFLLMAGLASMDLATQTHELLMDAMARNVVEMATEMIIFEQASSDDKGSIYAQSAPAYFGERNLC</sequence>
<keyword evidence="4" id="KW-1185">Reference proteome</keyword>
<proteinExistence type="predicted"/>
<evidence type="ECO:0000256" key="1">
    <source>
        <dbReference type="SAM" id="MobiDB-lite"/>
    </source>
</evidence>
<keyword evidence="2" id="KW-0472">Membrane</keyword>
<feature type="transmembrane region" description="Helical" evidence="2">
    <location>
        <begin position="463"/>
        <end position="484"/>
    </location>
</feature>
<keyword evidence="2" id="KW-0812">Transmembrane</keyword>
<feature type="transmembrane region" description="Helical" evidence="2">
    <location>
        <begin position="578"/>
        <end position="597"/>
    </location>
</feature>
<feature type="transmembrane region" description="Helical" evidence="2">
    <location>
        <begin position="490"/>
        <end position="515"/>
    </location>
</feature>
<dbReference type="Proteomes" id="UP000591131">
    <property type="component" value="Unassembled WGS sequence"/>
</dbReference>
<gene>
    <name evidence="3" type="ORF">FOL47_005104</name>
</gene>
<dbReference type="Pfam" id="PF04403">
    <property type="entry name" value="PqiA"/>
    <property type="match status" value="2"/>
</dbReference>
<feature type="region of interest" description="Disordered" evidence="1">
    <location>
        <begin position="1"/>
        <end position="33"/>
    </location>
</feature>
<feature type="transmembrane region" description="Helical" evidence="2">
    <location>
        <begin position="58"/>
        <end position="82"/>
    </location>
</feature>
<feature type="transmembrane region" description="Helical" evidence="2">
    <location>
        <begin position="194"/>
        <end position="215"/>
    </location>
</feature>
<feature type="transmembrane region" description="Helical" evidence="2">
    <location>
        <begin position="117"/>
        <end position="145"/>
    </location>
</feature>
<evidence type="ECO:0000256" key="2">
    <source>
        <dbReference type="SAM" id="Phobius"/>
    </source>
</evidence>
<dbReference type="OrthoDB" id="363786at2759"/>
<organism evidence="3 4">
    <name type="scientific">Perkinsus chesapeaki</name>
    <name type="common">Clam parasite</name>
    <name type="synonym">Perkinsus andrewsi</name>
    <dbReference type="NCBI Taxonomy" id="330153"/>
    <lineage>
        <taxon>Eukaryota</taxon>
        <taxon>Sar</taxon>
        <taxon>Alveolata</taxon>
        <taxon>Perkinsozoa</taxon>
        <taxon>Perkinsea</taxon>
        <taxon>Perkinsida</taxon>
        <taxon>Perkinsidae</taxon>
        <taxon>Perkinsus</taxon>
    </lineage>
</organism>
<evidence type="ECO:0008006" key="5">
    <source>
        <dbReference type="Google" id="ProtNLM"/>
    </source>
</evidence>